<feature type="region of interest" description="Disordered" evidence="5">
    <location>
        <begin position="510"/>
        <end position="538"/>
    </location>
</feature>
<dbReference type="GO" id="GO:0004386">
    <property type="term" value="F:helicase activity"/>
    <property type="evidence" value="ECO:0007669"/>
    <property type="project" value="UniProtKB-KW"/>
</dbReference>
<dbReference type="InterPro" id="IPR041679">
    <property type="entry name" value="DNA2/NAM7-like_C"/>
</dbReference>
<keyword evidence="11" id="KW-1185">Reference proteome</keyword>
<feature type="region of interest" description="Disordered" evidence="5">
    <location>
        <begin position="466"/>
        <end position="489"/>
    </location>
</feature>
<dbReference type="InterPro" id="IPR006910">
    <property type="entry name" value="Rad21_Rec8_N"/>
</dbReference>
<feature type="compositionally biased region" description="Low complexity" evidence="5">
    <location>
        <begin position="469"/>
        <end position="482"/>
    </location>
</feature>
<dbReference type="GO" id="GO:0005694">
    <property type="term" value="C:chromosome"/>
    <property type="evidence" value="ECO:0007669"/>
    <property type="project" value="UniProtKB-ARBA"/>
</dbReference>
<evidence type="ECO:0000259" key="6">
    <source>
        <dbReference type="Pfam" id="PF04824"/>
    </source>
</evidence>
<dbReference type="Pfam" id="PF04824">
    <property type="entry name" value="Rad21_Rec8"/>
    <property type="match status" value="1"/>
</dbReference>
<dbReference type="InterPro" id="IPR045055">
    <property type="entry name" value="DNA2/NAM7-like"/>
</dbReference>
<feature type="domain" description="DNA2/NAM7 helicase helicase" evidence="8">
    <location>
        <begin position="1034"/>
        <end position="1215"/>
    </location>
</feature>
<dbReference type="PANTHER" id="PTHR10887">
    <property type="entry name" value="DNA2/NAM7 HELICASE FAMILY"/>
    <property type="match status" value="1"/>
</dbReference>
<dbReference type="InterPro" id="IPR041677">
    <property type="entry name" value="DNA2/NAM7_AAA_11"/>
</dbReference>
<dbReference type="InterPro" id="IPR047187">
    <property type="entry name" value="SF1_C_Upf1"/>
</dbReference>
<dbReference type="Pfam" id="PF13087">
    <property type="entry name" value="AAA_12"/>
    <property type="match status" value="1"/>
</dbReference>
<feature type="non-terminal residue" evidence="10">
    <location>
        <position position="1"/>
    </location>
</feature>
<keyword evidence="2" id="KW-0378">Hydrolase</keyword>
<keyword evidence="3 10" id="KW-0347">Helicase</keyword>
<evidence type="ECO:0000256" key="5">
    <source>
        <dbReference type="SAM" id="MobiDB-lite"/>
    </source>
</evidence>
<feature type="region of interest" description="Disordered" evidence="5">
    <location>
        <begin position="1548"/>
        <end position="1603"/>
    </location>
</feature>
<dbReference type="Pfam" id="PF04825">
    <property type="entry name" value="Rad21_Rec8_N"/>
    <property type="match status" value="1"/>
</dbReference>
<protein>
    <submittedName>
        <fullName evidence="10">Helicase MAGATAMA 3</fullName>
    </submittedName>
</protein>
<evidence type="ECO:0000259" key="8">
    <source>
        <dbReference type="Pfam" id="PF13086"/>
    </source>
</evidence>
<evidence type="ECO:0000313" key="10">
    <source>
        <dbReference type="EMBL" id="KAG6581597.1"/>
    </source>
</evidence>
<dbReference type="PANTHER" id="PTHR10887:SF538">
    <property type="entry name" value="HELICASE MAGATAMA 3-RELATED"/>
    <property type="match status" value="1"/>
</dbReference>
<name>A0AAV6MIX2_9ROSI</name>
<feature type="region of interest" description="Disordered" evidence="5">
    <location>
        <begin position="341"/>
        <end position="364"/>
    </location>
</feature>
<feature type="domain" description="Rad21/Rec8-like protein N-terminal" evidence="7">
    <location>
        <begin position="1"/>
        <end position="102"/>
    </location>
</feature>
<evidence type="ECO:0000313" key="11">
    <source>
        <dbReference type="Proteomes" id="UP000685013"/>
    </source>
</evidence>
<evidence type="ECO:0000256" key="1">
    <source>
        <dbReference type="ARBA" id="ARBA00022741"/>
    </source>
</evidence>
<dbReference type="InterPro" id="IPR006909">
    <property type="entry name" value="Rad21/Rec8_C_eu"/>
</dbReference>
<evidence type="ECO:0000259" key="9">
    <source>
        <dbReference type="Pfam" id="PF13087"/>
    </source>
</evidence>
<dbReference type="Pfam" id="PF13086">
    <property type="entry name" value="AAA_11"/>
    <property type="match status" value="2"/>
</dbReference>
<organism evidence="10 11">
    <name type="scientific">Cucurbita argyrosperma subsp. sororia</name>
    <dbReference type="NCBI Taxonomy" id="37648"/>
    <lineage>
        <taxon>Eukaryota</taxon>
        <taxon>Viridiplantae</taxon>
        <taxon>Streptophyta</taxon>
        <taxon>Embryophyta</taxon>
        <taxon>Tracheophyta</taxon>
        <taxon>Spermatophyta</taxon>
        <taxon>Magnoliopsida</taxon>
        <taxon>eudicotyledons</taxon>
        <taxon>Gunneridae</taxon>
        <taxon>Pentapetalae</taxon>
        <taxon>rosids</taxon>
        <taxon>fabids</taxon>
        <taxon>Cucurbitales</taxon>
        <taxon>Cucurbitaceae</taxon>
        <taxon>Cucurbiteae</taxon>
        <taxon>Cucurbita</taxon>
    </lineage>
</organism>
<feature type="domain" description="Rad21/Rec8-like protein C-terminal eukaryotic" evidence="6">
    <location>
        <begin position="685"/>
        <end position="718"/>
    </location>
</feature>
<feature type="compositionally biased region" description="Acidic residues" evidence="5">
    <location>
        <begin position="1582"/>
        <end position="1603"/>
    </location>
</feature>
<sequence>MFYSHTLLARKTPLGTVWCAAHLQHRLNKKDYEKTKIPVVVDAIMFGEVPLALRTSSYLLLGVVRIYSKQIDYLKHDVDVLVMELRKMHTQASAKLTLPENAYQAPFHSITLPETFDLDALELDTDIYYDGIPDTHLRSEEEITLADQISIGRDAYVAITFDEDVMLDLSHLGEDPDLGFRPMEEDVISPPVDTTMNVEGTVGNEDILNMRLDEHNVPQSFPGVEVSDPMDVQDFGPSNQRMREDDNLSQNVPEIEVLREAVPDLSPRDVPMVSSLGGDDMSESHRLVDENISQENLLPIMEDKMTLPRTSLPFEQSAGLPTSATSQEALDMIDTHISFRQSPEELVLQPTPPQPPRPRSRKRKQLFDKSTVLTNKFMKKALEDTSDLLRERRNAPSSSLEVWKFNNRLRKEDVFYHPHVTGLCHDLCDIFHVNYIAKKCRATSLEEAFGDPGDARNIASTSETFLGQADAPSPAPEAASPPHSGIPPSVDPARNIASAGEIFSPLVPSAPSPAREAVPSPHSRIPSTVDPASASSPGVEIEHLRDVEGNRGDDTLADLIASPTRFMPSPRPSEGLGSPSVMIGSTGMLSTPGQASTEPSRSMFETPGTMDEGLGAEDITLSDIPEQRSPADEDLYFLEADSSPAGRSRSQGTQGVDSLSVRTRAVGRYLRSLSPIKSISDDSTQELSLNDILEGKRRKLSARMFYETLVLKSYGLIDHSLYIWLRCALYLLVRLQTTSDLEVVLYVNFPSCKRALPAKFSLHMGKEELNPITMAVDKEKVAEESVTSRLFKIILSWDYFRLLKDSKQKRKDDGGAASLGLKEVKSSYKDVDDYISTFEPLLLEEIKAQIIQRNDDEDAADWKFRAIMDCSEVNGFHFPEIVYLRDEDIKDEDGEKAEFLSPNDLLLLSKEKFQENAKLPTTYAFALVESRQHSKLRLRMYLAGEVTHKGVEAIVSSPRLLKVRSHITSSSKDGIYIYSLKICSLSTIIREYIALWSISSLPFRDMILAAADKNTGEDQAWKISRPLQDYMRENLNESQQAAVQAGLSRKPFVLIQGPPGTGKTQTILGLLSAILHATPARMHSKVGLIETRQGSELPVREKYDHWNQASPWLNGINPRDNIMPVNGDDGFFPTSGNELKPEVVKSNRKYRVRVLVCAPSNSALDEIVLRVQNTGVRDENDHPYTPKIVRIGLKPHPSIKAVSMKELVEQKKNNMNTGKDKSGASGTDLDSIRSAILDESVIVFSTLSFSGSSLFSKWNRGFDVVIIDEAAQAVELATLVPLANGCKQVFLVGDPEQLPATVISTTAKKFGYDKSLFKRFQSAGYPVTMLKIQYRMHPEIRSFPSKEFYAESLEDAPDVKLRTARAWHAYHCYGPFCFFDLHEGKESQPPGSGSWVNVDEAEFVLLLYHKLVISYPELKSNSQVAIISPYSQQVKLLQEKFKDTFGLDPSGIVDITSVDGCQGREKDIAIFSCVRASENRSIGFLSDCRRMNVGITRARASILVVGSASTLKRDEHWNNLVESARKRDCLYKVSKPYTSFLSDESIESMRVGSESAVGPTGERDESDANAPEPNAGDADQAPADDNEFGDGDEDMYEGGFEED</sequence>
<dbReference type="CDD" id="cd18808">
    <property type="entry name" value="SF1_C_Upf1"/>
    <property type="match status" value="1"/>
</dbReference>
<dbReference type="GO" id="GO:0005524">
    <property type="term" value="F:ATP binding"/>
    <property type="evidence" value="ECO:0007669"/>
    <property type="project" value="UniProtKB-KW"/>
</dbReference>
<dbReference type="EMBL" id="JAGKQH010000014">
    <property type="protein sequence ID" value="KAG6581597.1"/>
    <property type="molecule type" value="Genomic_DNA"/>
</dbReference>
<comment type="caution">
    <text evidence="10">The sequence shown here is derived from an EMBL/GenBank/DDBJ whole genome shotgun (WGS) entry which is preliminary data.</text>
</comment>
<reference evidence="10 11" key="1">
    <citation type="journal article" date="2021" name="Hortic Res">
        <title>The domestication of Cucurbita argyrosperma as revealed by the genome of its wild relative.</title>
        <authorList>
            <person name="Barrera-Redondo J."/>
            <person name="Sanchez-de la Vega G."/>
            <person name="Aguirre-Liguori J.A."/>
            <person name="Castellanos-Morales G."/>
            <person name="Gutierrez-Guerrero Y.T."/>
            <person name="Aguirre-Dugua X."/>
            <person name="Aguirre-Planter E."/>
            <person name="Tenaillon M.I."/>
            <person name="Lira-Saade R."/>
            <person name="Eguiarte L.E."/>
        </authorList>
    </citation>
    <scope>NUCLEOTIDE SEQUENCE [LARGE SCALE GENOMIC DNA]</scope>
    <source>
        <strain evidence="10">JBR-2021</strain>
    </source>
</reference>
<dbReference type="FunFam" id="3.40.50.300:FF:000326">
    <property type="entry name" value="P-loop containing nucleoside triphosphate hydrolase"/>
    <property type="match status" value="1"/>
</dbReference>
<feature type="domain" description="DNA2/NAM7 helicase-like C-terminal" evidence="9">
    <location>
        <begin position="1312"/>
        <end position="1508"/>
    </location>
</feature>
<gene>
    <name evidence="10" type="primary">MAA3</name>
    <name evidence="10" type="ORF">SDJN03_21599</name>
</gene>
<keyword evidence="4" id="KW-0067">ATP-binding</keyword>
<evidence type="ECO:0000256" key="2">
    <source>
        <dbReference type="ARBA" id="ARBA00022801"/>
    </source>
</evidence>
<dbReference type="CDD" id="cd18042">
    <property type="entry name" value="DEXXQc_SETX"/>
    <property type="match status" value="1"/>
</dbReference>
<evidence type="ECO:0000259" key="7">
    <source>
        <dbReference type="Pfam" id="PF04825"/>
    </source>
</evidence>
<dbReference type="Proteomes" id="UP000685013">
    <property type="component" value="Chromosome 14"/>
</dbReference>
<dbReference type="GO" id="GO:0016787">
    <property type="term" value="F:hydrolase activity"/>
    <property type="evidence" value="ECO:0007669"/>
    <property type="project" value="UniProtKB-KW"/>
</dbReference>
<keyword evidence="1" id="KW-0547">Nucleotide-binding</keyword>
<dbReference type="CDD" id="cd21793">
    <property type="entry name" value="Rad21_Rec8_M_AtSYN1-like"/>
    <property type="match status" value="1"/>
</dbReference>
<evidence type="ECO:0000256" key="4">
    <source>
        <dbReference type="ARBA" id="ARBA00022840"/>
    </source>
</evidence>
<accession>A0AAV6MIX2</accession>
<evidence type="ECO:0000256" key="3">
    <source>
        <dbReference type="ARBA" id="ARBA00022806"/>
    </source>
</evidence>
<proteinExistence type="predicted"/>
<feature type="domain" description="DNA2/NAM7 helicase helicase" evidence="8">
    <location>
        <begin position="1231"/>
        <end position="1304"/>
    </location>
</feature>